<evidence type="ECO:0008006" key="3">
    <source>
        <dbReference type="Google" id="ProtNLM"/>
    </source>
</evidence>
<evidence type="ECO:0000313" key="1">
    <source>
        <dbReference type="EMBL" id="GIG98309.1"/>
    </source>
</evidence>
<accession>A0ABQ4EUH5</accession>
<proteinExistence type="predicted"/>
<gene>
    <name evidence="1" type="ORF">Pma05_48820</name>
</gene>
<keyword evidence="2" id="KW-1185">Reference proteome</keyword>
<organism evidence="1 2">
    <name type="scientific">Plantactinospora mayteni</name>
    <dbReference type="NCBI Taxonomy" id="566021"/>
    <lineage>
        <taxon>Bacteria</taxon>
        <taxon>Bacillati</taxon>
        <taxon>Actinomycetota</taxon>
        <taxon>Actinomycetes</taxon>
        <taxon>Micromonosporales</taxon>
        <taxon>Micromonosporaceae</taxon>
        <taxon>Plantactinospora</taxon>
    </lineage>
</organism>
<evidence type="ECO:0000313" key="2">
    <source>
        <dbReference type="Proteomes" id="UP000621500"/>
    </source>
</evidence>
<sequence>MTVDSSMDVGVVRPVARNRERTSGRPYRVHVRLTSEEWRDIAAAAARSGLRPTGYAGEAAVAAARAHVSGCGAGATRAELAAVQREVFTARAAVVRALQVATSTSGDPALGDVTAGVAGVERLDAIAERLHGLLKRAST</sequence>
<reference evidence="1 2" key="1">
    <citation type="submission" date="2021-01" db="EMBL/GenBank/DDBJ databases">
        <title>Whole genome shotgun sequence of Plantactinospora mayteni NBRC 109088.</title>
        <authorList>
            <person name="Komaki H."/>
            <person name="Tamura T."/>
        </authorList>
    </citation>
    <scope>NUCLEOTIDE SEQUENCE [LARGE SCALE GENOMIC DNA]</scope>
    <source>
        <strain evidence="1 2">NBRC 109088</strain>
    </source>
</reference>
<dbReference type="Proteomes" id="UP000621500">
    <property type="component" value="Unassembled WGS sequence"/>
</dbReference>
<protein>
    <recommendedName>
        <fullName evidence="3">Mobilization protein</fullName>
    </recommendedName>
</protein>
<name>A0ABQ4EUH5_9ACTN</name>
<comment type="caution">
    <text evidence="1">The sequence shown here is derived from an EMBL/GenBank/DDBJ whole genome shotgun (WGS) entry which is preliminary data.</text>
</comment>
<dbReference type="EMBL" id="BONX01000034">
    <property type="protein sequence ID" value="GIG98309.1"/>
    <property type="molecule type" value="Genomic_DNA"/>
</dbReference>